<organism evidence="7 8">
    <name type="scientific">Stecheria intestinalis</name>
    <dbReference type="NCBI Taxonomy" id="2606630"/>
    <lineage>
        <taxon>Bacteria</taxon>
        <taxon>Bacillati</taxon>
        <taxon>Bacillota</taxon>
        <taxon>Erysipelotrichia</taxon>
        <taxon>Erysipelotrichales</taxon>
        <taxon>Erysipelotrichaceae</taxon>
        <taxon>Stecheria</taxon>
    </lineage>
</organism>
<keyword evidence="8" id="KW-1185">Reference proteome</keyword>
<dbReference type="PANTHER" id="PTHR12994:SF17">
    <property type="entry name" value="LD30995P"/>
    <property type="match status" value="1"/>
</dbReference>
<dbReference type="AlphaFoldDB" id="A0A7X2NR11"/>
<evidence type="ECO:0000256" key="1">
    <source>
        <dbReference type="ARBA" id="ARBA00001670"/>
    </source>
</evidence>
<evidence type="ECO:0000256" key="5">
    <source>
        <dbReference type="ARBA" id="ARBA00022997"/>
    </source>
</evidence>
<gene>
    <name evidence="7" type="ORF">FYJ51_03280</name>
</gene>
<reference evidence="7 8" key="1">
    <citation type="submission" date="2019-08" db="EMBL/GenBank/DDBJ databases">
        <title>In-depth cultivation of the pig gut microbiome towards novel bacterial diversity and tailored functional studies.</title>
        <authorList>
            <person name="Wylensek D."/>
            <person name="Hitch T.C.A."/>
            <person name="Clavel T."/>
        </authorList>
    </citation>
    <scope>NUCLEOTIDE SEQUENCE [LARGE SCALE GENOMIC DNA]</scope>
    <source>
        <strain evidence="7 8">Oil+RF-744-GAM-WT-6</strain>
    </source>
</reference>
<accession>A0A7X2NR11</accession>
<keyword evidence="3 6" id="KW-0645">Protease</keyword>
<evidence type="ECO:0000256" key="4">
    <source>
        <dbReference type="ARBA" id="ARBA00022801"/>
    </source>
</evidence>
<dbReference type="Pfam" id="PF03577">
    <property type="entry name" value="Peptidase_C69"/>
    <property type="match status" value="1"/>
</dbReference>
<comment type="similarity">
    <text evidence="2 6">Belongs to the peptidase C69 family.</text>
</comment>
<dbReference type="GO" id="GO:0070004">
    <property type="term" value="F:cysteine-type exopeptidase activity"/>
    <property type="evidence" value="ECO:0007669"/>
    <property type="project" value="InterPro"/>
</dbReference>
<sequence>MPCTTLIVGRRASYNGSTMIARNDDSPAGKFSACRFEVVKPEDQPRHYQSVISHVKVELPDNPMRYTAMPDVSGHEGIWAAAGVNAANVGMTATETITSNVRVLSADPLVRLIPAQDGKEEVPGGIGEEDIVVLVLPYIHSAREGVLRLGSLLEQYGTYESNGIAFHDADEVWWLESVGGHHWIARKLPDDSYAVLPNQFCMDTFDLEDAFGKQENYLCSSDLREFIAENHLDLSMDQTFNARVSFGSHSDSDHVYNTPRAWIGQKYFNPNADWSAYGPESDDLPWCRVPEHKITPEDVKYVLSNHFQGTEYDPYEHLDGKQGKYRPIGISRTTFMSCTEIRPDHPAETAALEWVCYGSNVFNAFVPFFTQTDSVPEYLGNTTKTVSTDNFYWASRLIGALADSQYHACVQTIERYQAKTAIQGRILIQKYEKLAEASDHPEQILNEANDEIAAMTKKETDAVLNEVLYLVSCRMRNSYSRSDQ</sequence>
<comment type="catalytic activity">
    <reaction evidence="1">
        <text>an L-aminoacyl-L-amino acid + H2O = 2 an L-alpha-amino acid</text>
        <dbReference type="Rhea" id="RHEA:48940"/>
        <dbReference type="ChEBI" id="CHEBI:15377"/>
        <dbReference type="ChEBI" id="CHEBI:59869"/>
        <dbReference type="ChEBI" id="CHEBI:77460"/>
        <dbReference type="EC" id="3.4.13.19"/>
    </reaction>
</comment>
<dbReference type="EC" id="3.4.-.-" evidence="6"/>
<dbReference type="GO" id="GO:0016805">
    <property type="term" value="F:dipeptidase activity"/>
    <property type="evidence" value="ECO:0007669"/>
    <property type="project" value="UniProtKB-KW"/>
</dbReference>
<comment type="caution">
    <text evidence="7">The sequence shown here is derived from an EMBL/GenBank/DDBJ whole genome shotgun (WGS) entry which is preliminary data.</text>
</comment>
<dbReference type="Proteomes" id="UP000461880">
    <property type="component" value="Unassembled WGS sequence"/>
</dbReference>
<keyword evidence="5 6" id="KW-0224">Dipeptidase</keyword>
<proteinExistence type="inferred from homology"/>
<dbReference type="NCBIfam" id="NF033678">
    <property type="entry name" value="C69_fam_dipept"/>
    <property type="match status" value="1"/>
</dbReference>
<dbReference type="InterPro" id="IPR005322">
    <property type="entry name" value="Peptidase_C69"/>
</dbReference>
<name>A0A7X2NR11_9FIRM</name>
<evidence type="ECO:0000256" key="3">
    <source>
        <dbReference type="ARBA" id="ARBA00022670"/>
    </source>
</evidence>
<keyword evidence="4 6" id="KW-0378">Hydrolase</keyword>
<dbReference type="EMBL" id="VUMN01000005">
    <property type="protein sequence ID" value="MSS57924.1"/>
    <property type="molecule type" value="Genomic_DNA"/>
</dbReference>
<evidence type="ECO:0000313" key="7">
    <source>
        <dbReference type="EMBL" id="MSS57924.1"/>
    </source>
</evidence>
<evidence type="ECO:0000256" key="6">
    <source>
        <dbReference type="RuleBase" id="RU364089"/>
    </source>
</evidence>
<dbReference type="RefSeq" id="WP_154503181.1">
    <property type="nucleotide sequence ID" value="NZ_JAQXPC010000058.1"/>
</dbReference>
<dbReference type="InterPro" id="IPR047804">
    <property type="entry name" value="C69_dipept_A-like"/>
</dbReference>
<evidence type="ECO:0000313" key="8">
    <source>
        <dbReference type="Proteomes" id="UP000461880"/>
    </source>
</evidence>
<dbReference type="PANTHER" id="PTHR12994">
    <property type="entry name" value="SECERNIN"/>
    <property type="match status" value="1"/>
</dbReference>
<dbReference type="GO" id="GO:0006508">
    <property type="term" value="P:proteolysis"/>
    <property type="evidence" value="ECO:0007669"/>
    <property type="project" value="UniProtKB-KW"/>
</dbReference>
<evidence type="ECO:0000256" key="2">
    <source>
        <dbReference type="ARBA" id="ARBA00007225"/>
    </source>
</evidence>
<protein>
    <recommendedName>
        <fullName evidence="6">Dipeptidase</fullName>
        <ecNumber evidence="6">3.4.-.-</ecNumber>
    </recommendedName>
</protein>
<dbReference type="Gene3D" id="3.60.60.10">
    <property type="entry name" value="Penicillin V Acylase, Chain A"/>
    <property type="match status" value="1"/>
</dbReference>